<feature type="domain" description="Coenzyme Q-binding protein COQ10 START" evidence="3">
    <location>
        <begin position="21"/>
        <end position="145"/>
    </location>
</feature>
<dbReference type="CDD" id="cd07813">
    <property type="entry name" value="COQ10p_like"/>
    <property type="match status" value="1"/>
</dbReference>
<keyword evidence="2" id="KW-1277">Toxin-antitoxin system</keyword>
<dbReference type="Proteomes" id="UP000251842">
    <property type="component" value="Chromosome"/>
</dbReference>
<keyword evidence="4" id="KW-0830">Ubiquinone</keyword>
<sequence length="154" mass="17200">MNAEPAVRSHVSNTIERSALVARPAEAMYALVADVEAYPRRFNWCQSATVLERGEQMMKARLDLQLAGFKTWFVTENTLVPGRSMDMQLAEGPFKKLQGRWEFKPLSDEASKVSLLLEFEPASSLLAPVIRLGLQGLADRMVDDFVRTARAEAA</sequence>
<dbReference type="Pfam" id="PF03364">
    <property type="entry name" value="Polyketide_cyc"/>
    <property type="match status" value="1"/>
</dbReference>
<reference evidence="5" key="1">
    <citation type="submission" date="2018-05" db="EMBL/GenBank/DDBJ databases">
        <title>Luteimonas pekinense sp. nov., isolated from human Meibomian gland secretions, Beijing, China.</title>
        <authorList>
            <person name="Wen T."/>
            <person name="Bai H."/>
            <person name="Lv H."/>
        </authorList>
    </citation>
    <scope>NUCLEOTIDE SEQUENCE [LARGE SCALE GENOMIC DNA]</scope>
    <source>
        <strain evidence="5">83-4</strain>
    </source>
</reference>
<dbReference type="KEGG" id="lue:DCD74_04035"/>
<dbReference type="PANTHER" id="PTHR12901:SF10">
    <property type="entry name" value="COENZYME Q-BINDING PROTEIN COQ10, MITOCHONDRIAL"/>
    <property type="match status" value="1"/>
</dbReference>
<comment type="similarity">
    <text evidence="1">Belongs to the ribosome association toxin RatA family.</text>
</comment>
<evidence type="ECO:0000313" key="5">
    <source>
        <dbReference type="Proteomes" id="UP000251842"/>
    </source>
</evidence>
<accession>A0A344J4L3</accession>
<proteinExistence type="inferred from homology"/>
<dbReference type="SUPFAM" id="SSF55961">
    <property type="entry name" value="Bet v1-like"/>
    <property type="match status" value="1"/>
</dbReference>
<organism evidence="4 5">
    <name type="scientific">Solilutibacter oculi</name>
    <dbReference type="NCBI Taxonomy" id="2698682"/>
    <lineage>
        <taxon>Bacteria</taxon>
        <taxon>Pseudomonadati</taxon>
        <taxon>Pseudomonadota</taxon>
        <taxon>Gammaproteobacteria</taxon>
        <taxon>Lysobacterales</taxon>
        <taxon>Lysobacteraceae</taxon>
        <taxon>Solilutibacter</taxon>
    </lineage>
</organism>
<dbReference type="OrthoDB" id="9804759at2"/>
<dbReference type="GO" id="GO:0048039">
    <property type="term" value="F:ubiquinone binding"/>
    <property type="evidence" value="ECO:0007669"/>
    <property type="project" value="InterPro"/>
</dbReference>
<dbReference type="InterPro" id="IPR005031">
    <property type="entry name" value="COQ10_START"/>
</dbReference>
<dbReference type="AlphaFoldDB" id="A0A344J4L3"/>
<dbReference type="InterPro" id="IPR023393">
    <property type="entry name" value="START-like_dom_sf"/>
</dbReference>
<evidence type="ECO:0000256" key="1">
    <source>
        <dbReference type="ARBA" id="ARBA00008918"/>
    </source>
</evidence>
<dbReference type="GO" id="GO:0045333">
    <property type="term" value="P:cellular respiration"/>
    <property type="evidence" value="ECO:0007669"/>
    <property type="project" value="InterPro"/>
</dbReference>
<evidence type="ECO:0000256" key="2">
    <source>
        <dbReference type="ARBA" id="ARBA00022649"/>
    </source>
</evidence>
<evidence type="ECO:0000259" key="3">
    <source>
        <dbReference type="Pfam" id="PF03364"/>
    </source>
</evidence>
<dbReference type="EMBL" id="CP029556">
    <property type="protein sequence ID" value="AXA83973.1"/>
    <property type="molecule type" value="Genomic_DNA"/>
</dbReference>
<dbReference type="InterPro" id="IPR044996">
    <property type="entry name" value="COQ10-like"/>
</dbReference>
<gene>
    <name evidence="4" type="ORF">DCD74_04035</name>
</gene>
<keyword evidence="5" id="KW-1185">Reference proteome</keyword>
<dbReference type="PANTHER" id="PTHR12901">
    <property type="entry name" value="SPERM PROTEIN HOMOLOG"/>
    <property type="match status" value="1"/>
</dbReference>
<protein>
    <submittedName>
        <fullName evidence="4">Ubiquinone-binding protein</fullName>
    </submittedName>
</protein>
<name>A0A344J4L3_9GAMM</name>
<evidence type="ECO:0000313" key="4">
    <source>
        <dbReference type="EMBL" id="AXA83973.1"/>
    </source>
</evidence>
<dbReference type="Gene3D" id="3.30.530.20">
    <property type="match status" value="1"/>
</dbReference>